<feature type="region of interest" description="Disordered" evidence="9">
    <location>
        <begin position="963"/>
        <end position="984"/>
    </location>
</feature>
<evidence type="ECO:0000256" key="4">
    <source>
        <dbReference type="ARBA" id="ARBA00022960"/>
    </source>
</evidence>
<dbReference type="SUPFAM" id="SSF56112">
    <property type="entry name" value="Protein kinase-like (PK-like)"/>
    <property type="match status" value="1"/>
</dbReference>
<dbReference type="NCBIfam" id="TIGR01695">
    <property type="entry name" value="murJ_mviN"/>
    <property type="match status" value="1"/>
</dbReference>
<feature type="transmembrane region" description="Helical" evidence="10">
    <location>
        <begin position="98"/>
        <end position="120"/>
    </location>
</feature>
<feature type="transmembrane region" description="Helical" evidence="10">
    <location>
        <begin position="175"/>
        <end position="196"/>
    </location>
</feature>
<dbReference type="PROSITE" id="PS50011">
    <property type="entry name" value="PROTEIN_KINASE_DOM"/>
    <property type="match status" value="1"/>
</dbReference>
<keyword evidence="2" id="KW-1003">Cell membrane</keyword>
<feature type="transmembrane region" description="Helical" evidence="10">
    <location>
        <begin position="408"/>
        <end position="429"/>
    </location>
</feature>
<feature type="transmembrane region" description="Helical" evidence="10">
    <location>
        <begin position="504"/>
        <end position="524"/>
    </location>
</feature>
<comment type="subcellular location">
    <subcellularLocation>
        <location evidence="1">Cell membrane</location>
        <topology evidence="1">Multi-pass membrane protein</topology>
    </subcellularLocation>
</comment>
<dbReference type="GO" id="GO:0034204">
    <property type="term" value="P:lipid translocation"/>
    <property type="evidence" value="ECO:0007669"/>
    <property type="project" value="TreeGrafter"/>
</dbReference>
<feature type="transmembrane region" description="Helical" evidence="10">
    <location>
        <begin position="478"/>
        <end position="498"/>
    </location>
</feature>
<feature type="transmembrane region" description="Helical" evidence="10">
    <location>
        <begin position="250"/>
        <end position="275"/>
    </location>
</feature>
<evidence type="ECO:0000313" key="12">
    <source>
        <dbReference type="EMBL" id="RCK70315.1"/>
    </source>
</evidence>
<feature type="transmembrane region" description="Helical" evidence="10">
    <location>
        <begin position="140"/>
        <end position="163"/>
    </location>
</feature>
<feature type="compositionally biased region" description="Low complexity" evidence="9">
    <location>
        <begin position="594"/>
        <end position="605"/>
    </location>
</feature>
<evidence type="ECO:0000256" key="9">
    <source>
        <dbReference type="SAM" id="MobiDB-lite"/>
    </source>
</evidence>
<dbReference type="PRINTS" id="PR01806">
    <property type="entry name" value="VIRFACTRMVIN"/>
</dbReference>
<proteinExistence type="predicted"/>
<keyword evidence="8" id="KW-0675">Receptor</keyword>
<dbReference type="InterPro" id="IPR008979">
    <property type="entry name" value="Galactose-bd-like_sf"/>
</dbReference>
<feature type="transmembrane region" description="Helical" evidence="10">
    <location>
        <begin position="374"/>
        <end position="396"/>
    </location>
</feature>
<feature type="transmembrane region" description="Helical" evidence="10">
    <location>
        <begin position="208"/>
        <end position="229"/>
    </location>
</feature>
<dbReference type="GO" id="GO:0005886">
    <property type="term" value="C:plasma membrane"/>
    <property type="evidence" value="ECO:0007669"/>
    <property type="project" value="UniProtKB-SubCell"/>
</dbReference>
<dbReference type="Gene3D" id="1.10.510.10">
    <property type="entry name" value="Transferase(Phosphotransferase) domain 1"/>
    <property type="match status" value="1"/>
</dbReference>
<feature type="transmembrane region" description="Helical" evidence="10">
    <location>
        <begin position="59"/>
        <end position="77"/>
    </location>
</feature>
<dbReference type="InterPro" id="IPR004268">
    <property type="entry name" value="MurJ"/>
</dbReference>
<feature type="region of interest" description="Disordered" evidence="9">
    <location>
        <begin position="544"/>
        <end position="671"/>
    </location>
</feature>
<keyword evidence="5" id="KW-0573">Peptidoglycan synthesis</keyword>
<dbReference type="EMBL" id="QOUI01000003">
    <property type="protein sequence ID" value="RCK70315.1"/>
    <property type="molecule type" value="Genomic_DNA"/>
</dbReference>
<evidence type="ECO:0000256" key="10">
    <source>
        <dbReference type="SAM" id="Phobius"/>
    </source>
</evidence>
<evidence type="ECO:0000256" key="2">
    <source>
        <dbReference type="ARBA" id="ARBA00022475"/>
    </source>
</evidence>
<dbReference type="InterPro" id="IPR000719">
    <property type="entry name" value="Prot_kinase_dom"/>
</dbReference>
<dbReference type="CDD" id="cd13973">
    <property type="entry name" value="PK_MviN-like"/>
    <property type="match status" value="1"/>
</dbReference>
<feature type="compositionally biased region" description="Low complexity" evidence="9">
    <location>
        <begin position="966"/>
        <end position="977"/>
    </location>
</feature>
<gene>
    <name evidence="12" type="primary">mviN</name>
    <name evidence="12" type="ORF">DT076_06585</name>
</gene>
<evidence type="ECO:0000256" key="7">
    <source>
        <dbReference type="ARBA" id="ARBA00023136"/>
    </source>
</evidence>
<dbReference type="GO" id="GO:0005524">
    <property type="term" value="F:ATP binding"/>
    <property type="evidence" value="ECO:0007669"/>
    <property type="project" value="InterPro"/>
</dbReference>
<dbReference type="Gene3D" id="2.60.120.260">
    <property type="entry name" value="Galactose-binding domain-like"/>
    <property type="match status" value="1"/>
</dbReference>
<sequence length="1192" mass="125794">MSTDVASRSLISSSALMASGTMVSRVLGFVRAVLIATVLGNATRQGEIFTFANTVPNSLYILFAGGALNSVLVPQIVRATRHDEDEGEAYTNRIMTAFLAIIAVVTVVVILLAPLVLRIYTDAGWRDPALSEQYRSMLTLTYLCLPQIFFYGAFFLAGQVLNARGRFGPMMWAPIVNNLVSIAIFVGYLLVFGTGGDRSQAFTTGQELLLGIGSTLGIAVQAAVLLPFLRRAGFVYRPRFDLRGVGLGRTFSLAKWTLGFVVMTQLALVVVNRLASTATTDSETGGGLLVYQNAYLIWILPHSVITVSLATAMVTSASDLAAQGDLRGVARETTRTMKLASTVLLPAAVAFAVLSQPVARLAFGFGEGAADYPLVGWALAAFALGLVPFTLFYLCTRAFYSLEDTRTPFLLQALVAGLNAGLAVLLVQLVDNPRLVAAALALSYSLAYLLAVVVALLRLRARLPGLGLRALVRHLVRVVVAIAPSALVAWLVTWGLGVLGDGRLVSALALALAGVLAVAVYVVMARVLHLREVDDIVGTLLRRGSGGAPAEAVDGTRPDGAVGTREDGGHEPARRTEDEVPDAEEEGRPDPAADARPAPVSSDADTAPLDAVDRPTPASPALPPTVRAALPDDPTDPDATRRNPIQPDAARPDAEDTPPDGSAATQRAGDLLGRRYRLQEIVAGRSDTHTWRAFDQVLSRSVLVQVLPPDDPRSPALLEAARASAAATDSRFLRVLDAVPGDAPDVGPYIVTEYASGQTLEVLLSQGPLSALEAAWLVREAADALTGVHAMGLHHRHLGPDAVTVTPAGNLKITGFLLDAAISDDVDDDPGAEPTGVRTEDGEARDVEDLGRLLYAALVCRWPGGHRFGLERAPVHGERLLTPRQVQHGVSPALDRICDQILSPVPRGHEPRLTTAAEVSAALTRVLGTADASHDLERRVRQPVPVVGSGDPDAVVGPVPPEIVHATHTSPSSAASADPERPGSVRVVHTGAPRQRRWLAVLVLLLVLALIGALVTVFVQSQARFAGDAPAPTGAPTPGPVQVRSVTVFDPEGDPPGEENNEQAPLAVDGDPETAWQTVYYRGNPELGGLKRGVGLVLDLGEVRDVTGVSVLLPEEATALEVLAPTDRTTAEAPLDSDESWEVVAEDGSATGQTELALAETTSTRFVLVYLTSLPPAGDSYRGSIYEVGVSG</sequence>
<feature type="transmembrane region" description="Helical" evidence="10">
    <location>
        <begin position="336"/>
        <end position="354"/>
    </location>
</feature>
<feature type="compositionally biased region" description="Basic and acidic residues" evidence="9">
    <location>
        <begin position="564"/>
        <end position="578"/>
    </location>
</feature>
<dbReference type="AlphaFoldDB" id="A0A367YWN6"/>
<feature type="transmembrane region" description="Helical" evidence="10">
    <location>
        <begin position="998"/>
        <end position="1019"/>
    </location>
</feature>
<keyword evidence="13" id="KW-1185">Reference proteome</keyword>
<keyword evidence="3 10" id="KW-0812">Transmembrane</keyword>
<dbReference type="CDD" id="cd13123">
    <property type="entry name" value="MATE_MurJ_like"/>
    <property type="match status" value="1"/>
</dbReference>
<feature type="domain" description="Protein kinase" evidence="11">
    <location>
        <begin position="676"/>
        <end position="927"/>
    </location>
</feature>
<feature type="transmembrane region" description="Helical" evidence="10">
    <location>
        <begin position="435"/>
        <end position="457"/>
    </location>
</feature>
<evidence type="ECO:0000313" key="13">
    <source>
        <dbReference type="Proteomes" id="UP000252770"/>
    </source>
</evidence>
<dbReference type="Pfam" id="PF03023">
    <property type="entry name" value="MurJ"/>
    <property type="match status" value="1"/>
</dbReference>
<evidence type="ECO:0000256" key="6">
    <source>
        <dbReference type="ARBA" id="ARBA00022989"/>
    </source>
</evidence>
<keyword evidence="6 10" id="KW-1133">Transmembrane helix</keyword>
<feature type="transmembrane region" description="Helical" evidence="10">
    <location>
        <begin position="15"/>
        <end position="39"/>
    </location>
</feature>
<name>A0A367YWN6_9ACTN</name>
<accession>A0A367YWN6</accession>
<dbReference type="GO" id="GO:0009252">
    <property type="term" value="P:peptidoglycan biosynthetic process"/>
    <property type="evidence" value="ECO:0007669"/>
    <property type="project" value="UniProtKB-KW"/>
</dbReference>
<protein>
    <submittedName>
        <fullName evidence="12">Murein biosynthesis integral membrane protein MurJ</fullName>
    </submittedName>
</protein>
<evidence type="ECO:0000256" key="3">
    <source>
        <dbReference type="ARBA" id="ARBA00022692"/>
    </source>
</evidence>
<dbReference type="GO" id="GO:0015648">
    <property type="term" value="F:lipid-linked peptidoglycan transporter activity"/>
    <property type="evidence" value="ECO:0007669"/>
    <property type="project" value="TreeGrafter"/>
</dbReference>
<comment type="caution">
    <text evidence="12">The sequence shown here is derived from an EMBL/GenBank/DDBJ whole genome shotgun (WGS) entry which is preliminary data.</text>
</comment>
<dbReference type="GO" id="GO:0004672">
    <property type="term" value="F:protein kinase activity"/>
    <property type="evidence" value="ECO:0007669"/>
    <property type="project" value="InterPro"/>
</dbReference>
<dbReference type="GO" id="GO:0008360">
    <property type="term" value="P:regulation of cell shape"/>
    <property type="evidence" value="ECO:0007669"/>
    <property type="project" value="UniProtKB-KW"/>
</dbReference>
<keyword evidence="7 10" id="KW-0472">Membrane</keyword>
<dbReference type="SUPFAM" id="SSF49785">
    <property type="entry name" value="Galactose-binding domain-like"/>
    <property type="match status" value="1"/>
</dbReference>
<reference evidence="12 13" key="1">
    <citation type="submission" date="2018-07" db="EMBL/GenBank/DDBJ databases">
        <title>Desertimonas flava gen. nov. sp. nov.</title>
        <authorList>
            <person name="Liu S."/>
        </authorList>
    </citation>
    <scope>NUCLEOTIDE SEQUENCE [LARGE SCALE GENOMIC DNA]</scope>
    <source>
        <strain evidence="12 13">16Sb5-5</strain>
    </source>
</reference>
<dbReference type="RefSeq" id="WP_114125857.1">
    <property type="nucleotide sequence ID" value="NZ_QOUI01000003.1"/>
</dbReference>
<dbReference type="InterPro" id="IPR051050">
    <property type="entry name" value="Lipid_II_flippase_MurJ/MviN"/>
</dbReference>
<evidence type="ECO:0000256" key="8">
    <source>
        <dbReference type="ARBA" id="ARBA00023170"/>
    </source>
</evidence>
<evidence type="ECO:0000256" key="5">
    <source>
        <dbReference type="ARBA" id="ARBA00022984"/>
    </source>
</evidence>
<dbReference type="Proteomes" id="UP000252770">
    <property type="component" value="Unassembled WGS sequence"/>
</dbReference>
<dbReference type="PANTHER" id="PTHR47019:SF1">
    <property type="entry name" value="LIPID II FLIPPASE MURJ"/>
    <property type="match status" value="1"/>
</dbReference>
<dbReference type="InterPro" id="IPR011009">
    <property type="entry name" value="Kinase-like_dom_sf"/>
</dbReference>
<keyword evidence="4" id="KW-0133">Cell shape</keyword>
<evidence type="ECO:0000256" key="1">
    <source>
        <dbReference type="ARBA" id="ARBA00004651"/>
    </source>
</evidence>
<feature type="transmembrane region" description="Helical" evidence="10">
    <location>
        <begin position="295"/>
        <end position="315"/>
    </location>
</feature>
<dbReference type="PANTHER" id="PTHR47019">
    <property type="entry name" value="LIPID II FLIPPASE MURJ"/>
    <property type="match status" value="1"/>
</dbReference>
<evidence type="ECO:0000259" key="11">
    <source>
        <dbReference type="PROSITE" id="PS50011"/>
    </source>
</evidence>
<organism evidence="12 13">
    <name type="scientific">Desertihabitans brevis</name>
    <dbReference type="NCBI Taxonomy" id="2268447"/>
    <lineage>
        <taxon>Bacteria</taxon>
        <taxon>Bacillati</taxon>
        <taxon>Actinomycetota</taxon>
        <taxon>Actinomycetes</taxon>
        <taxon>Propionibacteriales</taxon>
        <taxon>Propionibacteriaceae</taxon>
        <taxon>Desertihabitans</taxon>
    </lineage>
</organism>
<dbReference type="Gene3D" id="3.30.200.20">
    <property type="entry name" value="Phosphorylase Kinase, domain 1"/>
    <property type="match status" value="1"/>
</dbReference>